<comment type="caution">
    <text evidence="2">The sequence shown here is derived from an EMBL/GenBank/DDBJ whole genome shotgun (WGS) entry which is preliminary data.</text>
</comment>
<keyword evidence="2" id="KW-0808">Transferase</keyword>
<evidence type="ECO:0000313" key="3">
    <source>
        <dbReference type="Proteomes" id="UP001265259"/>
    </source>
</evidence>
<dbReference type="PROSITE" id="PS51186">
    <property type="entry name" value="GNAT"/>
    <property type="match status" value="1"/>
</dbReference>
<dbReference type="Gene3D" id="3.40.630.30">
    <property type="match status" value="1"/>
</dbReference>
<accession>A0ABU3DD42</accession>
<dbReference type="CDD" id="cd04301">
    <property type="entry name" value="NAT_SF"/>
    <property type="match status" value="1"/>
</dbReference>
<sequence>MDFINGHAGRRDGIIALFKDAFTASEGEAEGDLVASLVTGMLSSVAQDDIFVSSAIDDGTLVGTVIFTRMDYTEDERTVFILSPAAISTRRQGEGIGQALLSHGLNTLRKSGVDVVLTYGDPNFYSKVGFETITEEIARAPLPLSHPEGWLGQSLKTEALKPLQGAPTCVAPLNDPSLW</sequence>
<name>A0ABU3DD42_9RHOB</name>
<dbReference type="InterPro" id="IPR016181">
    <property type="entry name" value="Acyl_CoA_acyltransferase"/>
</dbReference>
<dbReference type="SUPFAM" id="SSF55729">
    <property type="entry name" value="Acyl-CoA N-acyltransferases (Nat)"/>
    <property type="match status" value="1"/>
</dbReference>
<dbReference type="GO" id="GO:0016746">
    <property type="term" value="F:acyltransferase activity"/>
    <property type="evidence" value="ECO:0007669"/>
    <property type="project" value="UniProtKB-KW"/>
</dbReference>
<reference evidence="2 3" key="1">
    <citation type="submission" date="2023-09" db="EMBL/GenBank/DDBJ databases">
        <authorList>
            <person name="Rey-Velasco X."/>
        </authorList>
    </citation>
    <scope>NUCLEOTIDE SEQUENCE [LARGE SCALE GENOMIC DNA]</scope>
    <source>
        <strain evidence="2 3">F158</strain>
    </source>
</reference>
<feature type="domain" description="N-acetyltransferase" evidence="1">
    <location>
        <begin position="1"/>
        <end position="156"/>
    </location>
</feature>
<dbReference type="InterPro" id="IPR000182">
    <property type="entry name" value="GNAT_dom"/>
</dbReference>
<organism evidence="2 3">
    <name type="scientific">Tropicimonas omnivorans</name>
    <dbReference type="NCBI Taxonomy" id="3075590"/>
    <lineage>
        <taxon>Bacteria</taxon>
        <taxon>Pseudomonadati</taxon>
        <taxon>Pseudomonadota</taxon>
        <taxon>Alphaproteobacteria</taxon>
        <taxon>Rhodobacterales</taxon>
        <taxon>Roseobacteraceae</taxon>
        <taxon>Tropicimonas</taxon>
    </lineage>
</organism>
<evidence type="ECO:0000313" key="2">
    <source>
        <dbReference type="EMBL" id="MDT0681617.1"/>
    </source>
</evidence>
<proteinExistence type="predicted"/>
<dbReference type="Proteomes" id="UP001265259">
    <property type="component" value="Unassembled WGS sequence"/>
</dbReference>
<dbReference type="EMBL" id="JAVRHL010000001">
    <property type="protein sequence ID" value="MDT0681617.1"/>
    <property type="molecule type" value="Genomic_DNA"/>
</dbReference>
<gene>
    <name evidence="2" type="ORF">RM543_02885</name>
</gene>
<evidence type="ECO:0000259" key="1">
    <source>
        <dbReference type="PROSITE" id="PS51186"/>
    </source>
</evidence>
<dbReference type="EC" id="2.3.1.-" evidence="2"/>
<dbReference type="Pfam" id="PF13508">
    <property type="entry name" value="Acetyltransf_7"/>
    <property type="match status" value="1"/>
</dbReference>
<keyword evidence="3" id="KW-1185">Reference proteome</keyword>
<keyword evidence="2" id="KW-0012">Acyltransferase</keyword>
<protein>
    <submittedName>
        <fullName evidence="2">N-acetyltransferase</fullName>
        <ecNumber evidence="2">2.3.1.-</ecNumber>
    </submittedName>
</protein>
<dbReference type="RefSeq" id="WP_311689390.1">
    <property type="nucleotide sequence ID" value="NZ_JAVRHL010000001.1"/>
</dbReference>